<keyword evidence="8 18" id="KW-0479">Metal-binding</keyword>
<evidence type="ECO:0000256" key="10">
    <source>
        <dbReference type="ARBA" id="ARBA00022801"/>
    </source>
</evidence>
<dbReference type="PANTHER" id="PTHR11533:SF290">
    <property type="entry name" value="AMINOPEPTIDASE"/>
    <property type="match status" value="1"/>
</dbReference>
<feature type="chain" id="PRO_5044002181" description="Aminopeptidase" evidence="21">
    <location>
        <begin position="20"/>
        <end position="852"/>
    </location>
</feature>
<feature type="binding site" evidence="18">
    <location>
        <position position="280"/>
    </location>
    <ligand>
        <name>Zn(2+)</name>
        <dbReference type="ChEBI" id="CHEBI:29105"/>
        <note>catalytic</note>
    </ligand>
</feature>
<dbReference type="Pfam" id="PF11838">
    <property type="entry name" value="ERAP1_C"/>
    <property type="match status" value="1"/>
</dbReference>
<evidence type="ECO:0000256" key="8">
    <source>
        <dbReference type="ARBA" id="ARBA00022723"/>
    </source>
</evidence>
<feature type="transmembrane region" description="Helical" evidence="20">
    <location>
        <begin position="832"/>
        <end position="851"/>
    </location>
</feature>
<keyword evidence="16" id="KW-0449">Lipoprotein</keyword>
<evidence type="ECO:0000256" key="14">
    <source>
        <dbReference type="ARBA" id="ARBA00023157"/>
    </source>
</evidence>
<dbReference type="PANTHER" id="PTHR11533">
    <property type="entry name" value="PROTEASE M1 ZINC METALLOPROTEASE"/>
    <property type="match status" value="1"/>
</dbReference>
<dbReference type="FunFam" id="2.60.40.1910:FF:000008">
    <property type="entry name" value="Aminopeptidase"/>
    <property type="match status" value="1"/>
</dbReference>
<keyword evidence="25" id="KW-1185">Reference proteome</keyword>
<evidence type="ECO:0000256" key="3">
    <source>
        <dbReference type="ARBA" id="ARBA00010136"/>
    </source>
</evidence>
<dbReference type="Gene3D" id="2.60.40.1730">
    <property type="entry name" value="tricorn interacting facor f3 domain"/>
    <property type="match status" value="1"/>
</dbReference>
<dbReference type="GO" id="GO:0006508">
    <property type="term" value="P:proteolysis"/>
    <property type="evidence" value="ECO:0007669"/>
    <property type="project" value="UniProtKB-KW"/>
</dbReference>
<dbReference type="Proteomes" id="UP001458880">
    <property type="component" value="Unassembled WGS sequence"/>
</dbReference>
<evidence type="ECO:0000256" key="17">
    <source>
        <dbReference type="PIRSR" id="PIRSR634016-1"/>
    </source>
</evidence>
<comment type="similarity">
    <text evidence="3 20">Belongs to the peptidase M1 family.</text>
</comment>
<dbReference type="GO" id="GO:0005737">
    <property type="term" value="C:cytoplasm"/>
    <property type="evidence" value="ECO:0007669"/>
    <property type="project" value="TreeGrafter"/>
</dbReference>
<dbReference type="Gene3D" id="2.60.40.1910">
    <property type="match status" value="1"/>
</dbReference>
<evidence type="ECO:0000256" key="7">
    <source>
        <dbReference type="ARBA" id="ARBA00022670"/>
    </source>
</evidence>
<evidence type="ECO:0000259" key="23">
    <source>
        <dbReference type="Pfam" id="PF11838"/>
    </source>
</evidence>
<feature type="signal peptide" evidence="21">
    <location>
        <begin position="1"/>
        <end position="19"/>
    </location>
</feature>
<evidence type="ECO:0000256" key="18">
    <source>
        <dbReference type="PIRSR" id="PIRSR634016-3"/>
    </source>
</evidence>
<dbReference type="InterPro" id="IPR042097">
    <property type="entry name" value="Aminopeptidase_N-like_N_sf"/>
</dbReference>
<keyword evidence="11 18" id="KW-0862">Zinc</keyword>
<dbReference type="CDD" id="cd09601">
    <property type="entry name" value="M1_APN-Q_like"/>
    <property type="match status" value="1"/>
</dbReference>
<dbReference type="GO" id="GO:0043171">
    <property type="term" value="P:peptide catabolic process"/>
    <property type="evidence" value="ECO:0007669"/>
    <property type="project" value="TreeGrafter"/>
</dbReference>
<dbReference type="GO" id="GO:0042277">
    <property type="term" value="F:peptide binding"/>
    <property type="evidence" value="ECO:0007669"/>
    <property type="project" value="TreeGrafter"/>
</dbReference>
<dbReference type="GO" id="GO:0005615">
    <property type="term" value="C:extracellular space"/>
    <property type="evidence" value="ECO:0007669"/>
    <property type="project" value="TreeGrafter"/>
</dbReference>
<gene>
    <name evidence="24" type="ORF">QE152_g7614</name>
</gene>
<dbReference type="InterPro" id="IPR014782">
    <property type="entry name" value="Peptidase_M1_dom"/>
</dbReference>
<dbReference type="InterPro" id="IPR034016">
    <property type="entry name" value="M1_APN-typ"/>
</dbReference>
<dbReference type="InterPro" id="IPR027268">
    <property type="entry name" value="Peptidase_M4/M1_CTD_sf"/>
</dbReference>
<feature type="binding site" evidence="18">
    <location>
        <position position="257"/>
    </location>
    <ligand>
        <name>Zn(2+)</name>
        <dbReference type="ChEBI" id="CHEBI:29105"/>
        <note>catalytic</note>
    </ligand>
</feature>
<dbReference type="SUPFAM" id="SSF55486">
    <property type="entry name" value="Metalloproteases ('zincins'), catalytic domain"/>
    <property type="match status" value="1"/>
</dbReference>
<keyword evidence="7 20" id="KW-0645">Protease</keyword>
<comment type="catalytic activity">
    <reaction evidence="1">
        <text>Release of an N-terminal amino acid, Xaa-|-Yaa- from a peptide, amide or arylamide. Xaa is preferably Ala, but may be most amino acids including Pro (slow action). When a terminal hydrophobic residue is followed by a prolyl residue, the two may be released as an intact Xaa-Pro dipeptide.</text>
        <dbReference type="EC" id="3.4.11.2"/>
    </reaction>
</comment>
<evidence type="ECO:0000313" key="25">
    <source>
        <dbReference type="Proteomes" id="UP001458880"/>
    </source>
</evidence>
<keyword evidence="6" id="KW-0336">GPI-anchor</keyword>
<dbReference type="GO" id="GO:0005886">
    <property type="term" value="C:plasma membrane"/>
    <property type="evidence" value="ECO:0007669"/>
    <property type="project" value="UniProtKB-SubCell"/>
</dbReference>
<keyword evidence="20" id="KW-0812">Transmembrane</keyword>
<dbReference type="SUPFAM" id="SSF63737">
    <property type="entry name" value="Leukotriene A4 hydrolase N-terminal domain"/>
    <property type="match status" value="1"/>
</dbReference>
<evidence type="ECO:0000256" key="12">
    <source>
        <dbReference type="ARBA" id="ARBA00023049"/>
    </source>
</evidence>
<keyword evidence="4 20" id="KW-0031">Aminopeptidase</keyword>
<keyword evidence="13 20" id="KW-0472">Membrane</keyword>
<feature type="site" description="Transition state stabilizer" evidence="19">
    <location>
        <position position="343"/>
    </location>
</feature>
<name>A0AAW1MEC6_POPJA</name>
<dbReference type="GO" id="GO:0016285">
    <property type="term" value="F:alanyl aminopeptidase activity"/>
    <property type="evidence" value="ECO:0007669"/>
    <property type="project" value="UniProtKB-EC"/>
</dbReference>
<feature type="binding site" evidence="18">
    <location>
        <position position="261"/>
    </location>
    <ligand>
        <name>Zn(2+)</name>
        <dbReference type="ChEBI" id="CHEBI:29105"/>
        <note>catalytic</note>
    </ligand>
</feature>
<comment type="cofactor">
    <cofactor evidence="18 20">
        <name>Zn(2+)</name>
        <dbReference type="ChEBI" id="CHEBI:29105"/>
    </cofactor>
    <text evidence="18 20">Binds 1 zinc ion per subunit.</text>
</comment>
<dbReference type="InterPro" id="IPR024571">
    <property type="entry name" value="ERAP1-like_C_dom"/>
</dbReference>
<dbReference type="EC" id="3.4.11.-" evidence="20"/>
<sequence length="852" mass="96872">MILKCVFLIFTSFSGIAFGEFPSIPNPRILEPRNDDLNYRLPNDTVPISYDVTIEPTFEPDFTFAGQVTILIRVVEATDVVTLHGNDIEIVPGTTSVISLTAREELVEEEPELNSTLHFIRIPLNTEVAVGTVLQISMQYTGVLNEENTGFYKAQYEEDGETKWFGTTQMEATYARQAFPCYDEPALKARFTIHLVRTAEYNSISNMPLQSTQALENGKLMDTFEETVEMSTDRYLLFKEGLSMASEKQNVASIIAHELGHQWFGNLVSPLWWTYIWLNEGFATYFEYYATSVVEPTMRMMEQYVVLSHQNAMESDSLRSTRPMTHYAQTPEEIINLFDRIAYDKSGSVIRMMEHFLTTEIFKRGLNIYLNNKAYQAAEPNDLWEGLQAGINEINSNIIPEPLADIMETWSSQAGYPVVTVERNGEDITLTQSRFLLLETTHDLDTKWTIPINYATASNPDFSSTLATYWLKDARDASTGITVNESDWIILNKQETGYYRVNYDEDNWRLIINELNSDDFEKIHVLNRAQLIDDALNLARSGRLSYDIALNLLEYISRETDYIPLRSFFRGLTFLNKHLLNTDKYELFQRFVRDILQKAYESLGTQDTGDHTVKLNRINVLTWLCRYDHEACVAATHTQLSAGVPANPDLQSIVYCSGLIENTNIEAKWTSLYNRYNGNDVEYLERNRIVAALGCVRSETQLNRLLDMVIDKAEGYTLENAHKTAALSGIYTSSKVGLETTLTYIIDNFSEMASVLGNGQIPAILSGISDRLTTTEQKNQLEQFRSSLSSEEQASYNAAFDAAISNIESNIAWADEYVDDVTEWLDSYYNNGIVFAISAPLLIVAFITHLLM</sequence>
<dbReference type="GO" id="GO:0098552">
    <property type="term" value="C:side of membrane"/>
    <property type="evidence" value="ECO:0007669"/>
    <property type="project" value="UniProtKB-KW"/>
</dbReference>
<evidence type="ECO:0000256" key="15">
    <source>
        <dbReference type="ARBA" id="ARBA00023180"/>
    </source>
</evidence>
<keyword evidence="15" id="KW-0325">Glycoprotein</keyword>
<dbReference type="GO" id="GO:0008270">
    <property type="term" value="F:zinc ion binding"/>
    <property type="evidence" value="ECO:0007669"/>
    <property type="project" value="UniProtKB-UniRule"/>
</dbReference>
<feature type="domain" description="Peptidase M1 membrane alanine aminopeptidase" evidence="22">
    <location>
        <begin position="230"/>
        <end position="410"/>
    </location>
</feature>
<evidence type="ECO:0000256" key="5">
    <source>
        <dbReference type="ARBA" id="ARBA00022475"/>
    </source>
</evidence>
<keyword evidence="12 20" id="KW-0482">Metalloprotease</keyword>
<evidence type="ECO:0000259" key="22">
    <source>
        <dbReference type="Pfam" id="PF01433"/>
    </source>
</evidence>
<protein>
    <recommendedName>
        <fullName evidence="20">Aminopeptidase</fullName>
        <ecNumber evidence="20">3.4.11.-</ecNumber>
    </recommendedName>
</protein>
<evidence type="ECO:0000256" key="6">
    <source>
        <dbReference type="ARBA" id="ARBA00022622"/>
    </source>
</evidence>
<dbReference type="AlphaFoldDB" id="A0AAW1MEC6"/>
<feature type="domain" description="ERAP1-like C-terminal" evidence="23">
    <location>
        <begin position="488"/>
        <end position="808"/>
    </location>
</feature>
<keyword evidence="10 20" id="KW-0378">Hydrolase</keyword>
<evidence type="ECO:0000256" key="2">
    <source>
        <dbReference type="ARBA" id="ARBA00004609"/>
    </source>
</evidence>
<dbReference type="Pfam" id="PF01433">
    <property type="entry name" value="Peptidase_M1"/>
    <property type="match status" value="1"/>
</dbReference>
<evidence type="ECO:0000256" key="11">
    <source>
        <dbReference type="ARBA" id="ARBA00022833"/>
    </source>
</evidence>
<dbReference type="Gene3D" id="1.25.50.20">
    <property type="match status" value="1"/>
</dbReference>
<dbReference type="Gene3D" id="1.10.390.10">
    <property type="entry name" value="Neutral Protease Domain 2"/>
    <property type="match status" value="1"/>
</dbReference>
<evidence type="ECO:0000256" key="13">
    <source>
        <dbReference type="ARBA" id="ARBA00023136"/>
    </source>
</evidence>
<proteinExistence type="inferred from homology"/>
<keyword evidence="5" id="KW-1003">Cell membrane</keyword>
<evidence type="ECO:0000313" key="24">
    <source>
        <dbReference type="EMBL" id="KAK9744605.1"/>
    </source>
</evidence>
<evidence type="ECO:0000256" key="4">
    <source>
        <dbReference type="ARBA" id="ARBA00022438"/>
    </source>
</evidence>
<comment type="caution">
    <text evidence="24">The sequence shown here is derived from an EMBL/GenBank/DDBJ whole genome shotgun (WGS) entry which is preliminary data.</text>
</comment>
<dbReference type="FunFam" id="1.10.390.10:FF:000013">
    <property type="entry name" value="Aminopeptidase N"/>
    <property type="match status" value="1"/>
</dbReference>
<reference evidence="24 25" key="1">
    <citation type="journal article" date="2024" name="BMC Genomics">
        <title>De novo assembly and annotation of Popillia japonica's genome with initial clues to its potential as an invasive pest.</title>
        <authorList>
            <person name="Cucini C."/>
            <person name="Boschi S."/>
            <person name="Funari R."/>
            <person name="Cardaioli E."/>
            <person name="Iannotti N."/>
            <person name="Marturano G."/>
            <person name="Paoli F."/>
            <person name="Bruttini M."/>
            <person name="Carapelli A."/>
            <person name="Frati F."/>
            <person name="Nardi F."/>
        </authorList>
    </citation>
    <scope>NUCLEOTIDE SEQUENCE [LARGE SCALE GENOMIC DNA]</scope>
    <source>
        <strain evidence="24">DMR45628</strain>
    </source>
</reference>
<evidence type="ECO:0000256" key="19">
    <source>
        <dbReference type="PIRSR" id="PIRSR634016-4"/>
    </source>
</evidence>
<keyword evidence="14" id="KW-1015">Disulfide bond</keyword>
<dbReference type="InterPro" id="IPR050344">
    <property type="entry name" value="Peptidase_M1_aminopeptidases"/>
</dbReference>
<evidence type="ECO:0000256" key="21">
    <source>
        <dbReference type="SAM" id="SignalP"/>
    </source>
</evidence>
<dbReference type="FunFam" id="1.25.50.20:FF:000001">
    <property type="entry name" value="Aminopeptidase"/>
    <property type="match status" value="1"/>
</dbReference>
<keyword evidence="9 21" id="KW-0732">Signal</keyword>
<evidence type="ECO:0000256" key="20">
    <source>
        <dbReference type="RuleBase" id="RU364040"/>
    </source>
</evidence>
<evidence type="ECO:0000256" key="16">
    <source>
        <dbReference type="ARBA" id="ARBA00023288"/>
    </source>
</evidence>
<feature type="active site" description="Proton acceptor" evidence="17">
    <location>
        <position position="258"/>
    </location>
</feature>
<organism evidence="24 25">
    <name type="scientific">Popillia japonica</name>
    <name type="common">Japanese beetle</name>
    <dbReference type="NCBI Taxonomy" id="7064"/>
    <lineage>
        <taxon>Eukaryota</taxon>
        <taxon>Metazoa</taxon>
        <taxon>Ecdysozoa</taxon>
        <taxon>Arthropoda</taxon>
        <taxon>Hexapoda</taxon>
        <taxon>Insecta</taxon>
        <taxon>Pterygota</taxon>
        <taxon>Neoptera</taxon>
        <taxon>Endopterygota</taxon>
        <taxon>Coleoptera</taxon>
        <taxon>Polyphaga</taxon>
        <taxon>Scarabaeiformia</taxon>
        <taxon>Scarabaeidae</taxon>
        <taxon>Rutelinae</taxon>
        <taxon>Popillia</taxon>
    </lineage>
</organism>
<comment type="subcellular location">
    <subcellularLocation>
        <location evidence="2">Cell membrane</location>
        <topology evidence="2">Lipid-anchor</topology>
        <topology evidence="2">GPI-anchor</topology>
    </subcellularLocation>
</comment>
<evidence type="ECO:0000256" key="9">
    <source>
        <dbReference type="ARBA" id="ARBA00022729"/>
    </source>
</evidence>
<dbReference type="GO" id="GO:0070006">
    <property type="term" value="F:metalloaminopeptidase activity"/>
    <property type="evidence" value="ECO:0007669"/>
    <property type="project" value="TreeGrafter"/>
</dbReference>
<evidence type="ECO:0000256" key="1">
    <source>
        <dbReference type="ARBA" id="ARBA00000098"/>
    </source>
</evidence>
<dbReference type="EMBL" id="JASPKY010000056">
    <property type="protein sequence ID" value="KAK9744605.1"/>
    <property type="molecule type" value="Genomic_DNA"/>
</dbReference>
<accession>A0AAW1MEC6</accession>
<keyword evidence="20" id="KW-1133">Transmembrane helix</keyword>